<name>A0ABT2J6Q3_9PSEU</name>
<keyword evidence="6" id="KW-1185">Reference proteome</keyword>
<sequence length="413" mass="42110">MSEVVVTGAGVVSALGHDVPSFLAGLRAGEVAIHEAPWADKEHFAWWSGVHDFDPAAWVEPSVESGSDLFALFAVAAAEQALRQAGLDTLDPRRTGVAVGTSMGGTRALLKAQHQLETAGPDAVDRKTMIRIWPNMAAAQLTMRHGLHGPSLTFCTACASSLDAIGSAADLIRAGRADVVLAGGAEGGFGLPDGRPDGDFVPAVFHSQAGYGVTNGGAERLRASIPFDVDRRGIVVGEGSGMLVLERRAHAEARGATILGTVTGYASLADAYHPSSPDPTGRWEAETMSQALDAAGLAPSDVDAVIAHGTSTPKGDTAEIRAINEVHPGQVKVTSIKGNLGHPGGAAGSLSVVAALGALADGELPHTAGTSTVDPEAEFEVVTGRPGAISGGYVQVNAFGFGGQNASLVLGRD</sequence>
<organism evidence="5 6">
    <name type="scientific">Actinophytocola gossypii</name>
    <dbReference type="NCBI Taxonomy" id="2812003"/>
    <lineage>
        <taxon>Bacteria</taxon>
        <taxon>Bacillati</taxon>
        <taxon>Actinomycetota</taxon>
        <taxon>Actinomycetes</taxon>
        <taxon>Pseudonocardiales</taxon>
        <taxon>Pseudonocardiaceae</taxon>
    </lineage>
</organism>
<dbReference type="InterPro" id="IPR016039">
    <property type="entry name" value="Thiolase-like"/>
</dbReference>
<dbReference type="PROSITE" id="PS52004">
    <property type="entry name" value="KS3_2"/>
    <property type="match status" value="1"/>
</dbReference>
<dbReference type="SMART" id="SM00825">
    <property type="entry name" value="PKS_KS"/>
    <property type="match status" value="1"/>
</dbReference>
<feature type="domain" description="Ketosynthase family 3 (KS3)" evidence="4">
    <location>
        <begin position="1"/>
        <end position="412"/>
    </location>
</feature>
<dbReference type="Proteomes" id="UP001156441">
    <property type="component" value="Unassembled WGS sequence"/>
</dbReference>
<proteinExistence type="inferred from homology"/>
<protein>
    <submittedName>
        <fullName evidence="5">Beta-ketoacyl-[acyl-carrier-protein] synthase family protein</fullName>
    </submittedName>
</protein>
<comment type="similarity">
    <text evidence="1 3">Belongs to the thiolase-like superfamily. Beta-ketoacyl-ACP synthases family.</text>
</comment>
<dbReference type="PROSITE" id="PS00606">
    <property type="entry name" value="KS3_1"/>
    <property type="match status" value="1"/>
</dbReference>
<dbReference type="EMBL" id="JAFFZE010000009">
    <property type="protein sequence ID" value="MCT2583536.1"/>
    <property type="molecule type" value="Genomic_DNA"/>
</dbReference>
<evidence type="ECO:0000256" key="1">
    <source>
        <dbReference type="ARBA" id="ARBA00008467"/>
    </source>
</evidence>
<dbReference type="Gene3D" id="3.40.47.10">
    <property type="match status" value="2"/>
</dbReference>
<evidence type="ECO:0000313" key="6">
    <source>
        <dbReference type="Proteomes" id="UP001156441"/>
    </source>
</evidence>
<dbReference type="PANTHER" id="PTHR11712:SF336">
    <property type="entry name" value="3-OXOACYL-[ACYL-CARRIER-PROTEIN] SYNTHASE, MITOCHONDRIAL"/>
    <property type="match status" value="1"/>
</dbReference>
<dbReference type="RefSeq" id="WP_260190904.1">
    <property type="nucleotide sequence ID" value="NZ_JAFFZE010000009.1"/>
</dbReference>
<dbReference type="InterPro" id="IPR014030">
    <property type="entry name" value="Ketoacyl_synth_N"/>
</dbReference>
<dbReference type="InterPro" id="IPR014031">
    <property type="entry name" value="Ketoacyl_synth_C"/>
</dbReference>
<keyword evidence="2 3" id="KW-0808">Transferase</keyword>
<dbReference type="CDD" id="cd00834">
    <property type="entry name" value="KAS_I_II"/>
    <property type="match status" value="1"/>
</dbReference>
<evidence type="ECO:0000259" key="4">
    <source>
        <dbReference type="PROSITE" id="PS52004"/>
    </source>
</evidence>
<dbReference type="PANTHER" id="PTHR11712">
    <property type="entry name" value="POLYKETIDE SYNTHASE-RELATED"/>
    <property type="match status" value="1"/>
</dbReference>
<dbReference type="SUPFAM" id="SSF53901">
    <property type="entry name" value="Thiolase-like"/>
    <property type="match status" value="1"/>
</dbReference>
<dbReference type="Pfam" id="PF02801">
    <property type="entry name" value="Ketoacyl-synt_C"/>
    <property type="match status" value="1"/>
</dbReference>
<evidence type="ECO:0000313" key="5">
    <source>
        <dbReference type="EMBL" id="MCT2583536.1"/>
    </source>
</evidence>
<accession>A0ABT2J6Q3</accession>
<comment type="caution">
    <text evidence="5">The sequence shown here is derived from an EMBL/GenBank/DDBJ whole genome shotgun (WGS) entry which is preliminary data.</text>
</comment>
<dbReference type="Pfam" id="PF00109">
    <property type="entry name" value="ketoacyl-synt"/>
    <property type="match status" value="1"/>
</dbReference>
<gene>
    <name evidence="5" type="ORF">JT362_10445</name>
</gene>
<evidence type="ECO:0000256" key="3">
    <source>
        <dbReference type="RuleBase" id="RU003694"/>
    </source>
</evidence>
<dbReference type="InterPro" id="IPR018201">
    <property type="entry name" value="Ketoacyl_synth_AS"/>
</dbReference>
<reference evidence="5 6" key="1">
    <citation type="submission" date="2021-02" db="EMBL/GenBank/DDBJ databases">
        <title>Actinophytocola xerophila sp. nov., isolated from soil of cotton cropping field.</title>
        <authorList>
            <person name="Huang R."/>
            <person name="Chen X."/>
            <person name="Ge X."/>
            <person name="Liu W."/>
        </authorList>
    </citation>
    <scope>NUCLEOTIDE SEQUENCE [LARGE SCALE GENOMIC DNA]</scope>
    <source>
        <strain evidence="5 6">S1-96</strain>
    </source>
</reference>
<evidence type="ECO:0000256" key="2">
    <source>
        <dbReference type="ARBA" id="ARBA00022679"/>
    </source>
</evidence>
<dbReference type="InterPro" id="IPR000794">
    <property type="entry name" value="Beta-ketoacyl_synthase"/>
</dbReference>
<dbReference type="InterPro" id="IPR020841">
    <property type="entry name" value="PKS_Beta-ketoAc_synthase_dom"/>
</dbReference>